<dbReference type="NCBIfam" id="NF010443">
    <property type="entry name" value="PRK13869.1"/>
    <property type="match status" value="1"/>
</dbReference>
<reference evidence="2 3" key="1">
    <citation type="submission" date="2017-05" db="EMBL/GenBank/DDBJ databases">
        <title>Genome Analysis of Maritalea myrionectae HL2708#5.</title>
        <authorList>
            <consortium name="Cotde Inc.-PKNU"/>
            <person name="Jang D."/>
            <person name="Oh H.-M."/>
        </authorList>
    </citation>
    <scope>NUCLEOTIDE SEQUENCE [LARGE SCALE GENOMIC DNA]</scope>
    <source>
        <strain evidence="2 3">HL2708#5</strain>
        <plasmid evidence="3">phl2708y3</plasmid>
    </source>
</reference>
<dbReference type="EMBL" id="CP021332">
    <property type="protein sequence ID" value="AVX06135.1"/>
    <property type="molecule type" value="Genomic_DNA"/>
</dbReference>
<dbReference type="InterPro" id="IPR009061">
    <property type="entry name" value="DNA-bd_dom_put_sf"/>
</dbReference>
<keyword evidence="3" id="KW-1185">Reference proteome</keyword>
<dbReference type="InterPro" id="IPR025669">
    <property type="entry name" value="AAA_dom"/>
</dbReference>
<accession>A0A2R4MJI4</accession>
<dbReference type="AlphaFoldDB" id="A0A2R4MJI4"/>
<dbReference type="RefSeq" id="WP_117397092.1">
    <property type="nucleotide sequence ID" value="NZ_CP021332.1"/>
</dbReference>
<gene>
    <name evidence="2" type="ORF">MXMO3_03632</name>
</gene>
<dbReference type="KEGG" id="mmyr:MXMO3_03632"/>
<evidence type="ECO:0000259" key="1">
    <source>
        <dbReference type="Pfam" id="PF13614"/>
    </source>
</evidence>
<proteinExistence type="predicted"/>
<dbReference type="NCBIfam" id="TIGR03453">
    <property type="entry name" value="partition_RepA"/>
    <property type="match status" value="1"/>
</dbReference>
<dbReference type="InterPro" id="IPR017818">
    <property type="entry name" value="Plasmid_partition_RepA"/>
</dbReference>
<dbReference type="InterPro" id="IPR027417">
    <property type="entry name" value="P-loop_NTPase"/>
</dbReference>
<dbReference type="Gene3D" id="1.10.1660.10">
    <property type="match status" value="1"/>
</dbReference>
<dbReference type="Proteomes" id="UP000258927">
    <property type="component" value="Plasmid pHL2708Y3"/>
</dbReference>
<dbReference type="PANTHER" id="PTHR13696:SF52">
    <property type="entry name" value="PARA FAMILY PROTEIN CT_582"/>
    <property type="match status" value="1"/>
</dbReference>
<sequence>MATEDLISVNPNEEDSVDKILRHAEMLSNQLQNLRERMYPPQAQKSLRRFMTPEVAKLTSISESSLRTLSIEGKGPTPERLENNHRAYTLEQINELRQYFAEKNPNDALTYLPHRRDGEHMQVLAIANFKGGSAKTTSSVHLAHYLALQGYRVLAIDLDPQASMSAMFGTQPEFDVASNETIYAALRYDDQQRPIREVIRKTYFPGLDLIPGNIEVMEFEYDTPRVLALNENNHGSIFFERLDQALKQVDDDYDIVILDTPPSLGYLTLASLYASTGLLVTVHPAMMDVASMNQFLLMMGDLVGVIRNAGATMQKDFMRYLVTRHDPNDQAQAQIVGLLRHLFATDVLLPTALESTAVEAAGLGKRSIYEVEAGEVQRNTLKRAREAMDLVNGAMLDLIHDAWGRK</sequence>
<evidence type="ECO:0000313" key="3">
    <source>
        <dbReference type="Proteomes" id="UP000258927"/>
    </source>
</evidence>
<dbReference type="PANTHER" id="PTHR13696">
    <property type="entry name" value="P-LOOP CONTAINING NUCLEOSIDE TRIPHOSPHATE HYDROLASE"/>
    <property type="match status" value="1"/>
</dbReference>
<dbReference type="SUPFAM" id="SSF52540">
    <property type="entry name" value="P-loop containing nucleoside triphosphate hydrolases"/>
    <property type="match status" value="1"/>
</dbReference>
<dbReference type="Pfam" id="PF13614">
    <property type="entry name" value="AAA_31"/>
    <property type="match status" value="1"/>
</dbReference>
<dbReference type="CDD" id="cd02042">
    <property type="entry name" value="ParAB_family"/>
    <property type="match status" value="1"/>
</dbReference>
<geneLocation type="plasmid" evidence="3">
    <name>phl2708y3</name>
</geneLocation>
<dbReference type="Gene3D" id="3.40.50.300">
    <property type="entry name" value="P-loop containing nucleotide triphosphate hydrolases"/>
    <property type="match status" value="1"/>
</dbReference>
<dbReference type="SUPFAM" id="SSF46955">
    <property type="entry name" value="Putative DNA-binding domain"/>
    <property type="match status" value="1"/>
</dbReference>
<protein>
    <submittedName>
        <fullName evidence="2">Putative replication protein</fullName>
    </submittedName>
</protein>
<keyword evidence="2" id="KW-0614">Plasmid</keyword>
<dbReference type="STRING" id="1122213.GCA_000423365_03451"/>
<name>A0A2R4MJI4_9HYPH</name>
<evidence type="ECO:0000313" key="2">
    <source>
        <dbReference type="EMBL" id="AVX06135.1"/>
    </source>
</evidence>
<feature type="domain" description="AAA" evidence="1">
    <location>
        <begin position="121"/>
        <end position="298"/>
    </location>
</feature>
<dbReference type="InterPro" id="IPR050678">
    <property type="entry name" value="DNA_Partitioning_ATPase"/>
</dbReference>
<organism evidence="2 3">
    <name type="scientific">Maritalea myrionectae</name>
    <dbReference type="NCBI Taxonomy" id="454601"/>
    <lineage>
        <taxon>Bacteria</taxon>
        <taxon>Pseudomonadati</taxon>
        <taxon>Pseudomonadota</taxon>
        <taxon>Alphaproteobacteria</taxon>
        <taxon>Hyphomicrobiales</taxon>
        <taxon>Devosiaceae</taxon>
        <taxon>Maritalea</taxon>
    </lineage>
</organism>